<organism evidence="2 3">
    <name type="scientific">Dryococelus australis</name>
    <dbReference type="NCBI Taxonomy" id="614101"/>
    <lineage>
        <taxon>Eukaryota</taxon>
        <taxon>Metazoa</taxon>
        <taxon>Ecdysozoa</taxon>
        <taxon>Arthropoda</taxon>
        <taxon>Hexapoda</taxon>
        <taxon>Insecta</taxon>
        <taxon>Pterygota</taxon>
        <taxon>Neoptera</taxon>
        <taxon>Polyneoptera</taxon>
        <taxon>Phasmatodea</taxon>
        <taxon>Verophasmatodea</taxon>
        <taxon>Anareolatae</taxon>
        <taxon>Phasmatidae</taxon>
        <taxon>Eurycanthinae</taxon>
        <taxon>Dryococelus</taxon>
    </lineage>
</organism>
<dbReference type="PANTHER" id="PTHR45749">
    <property type="match status" value="1"/>
</dbReference>
<dbReference type="EMBL" id="JARBHB010000002">
    <property type="protein sequence ID" value="KAJ8894366.1"/>
    <property type="molecule type" value="Genomic_DNA"/>
</dbReference>
<comment type="caution">
    <text evidence="2">The sequence shown here is derived from an EMBL/GenBank/DDBJ whole genome shotgun (WGS) entry which is preliminary data.</text>
</comment>
<evidence type="ECO:0000313" key="2">
    <source>
        <dbReference type="EMBL" id="KAJ8894366.1"/>
    </source>
</evidence>
<name>A0ABQ9IDG3_9NEOP</name>
<accession>A0ABQ9IDG3</accession>
<dbReference type="Pfam" id="PF05699">
    <property type="entry name" value="Dimer_Tnp_hAT"/>
    <property type="match status" value="1"/>
</dbReference>
<gene>
    <name evidence="2" type="ORF">PR048_007017</name>
</gene>
<feature type="domain" description="HAT C-terminal dimerisation" evidence="1">
    <location>
        <begin position="16"/>
        <end position="67"/>
    </location>
</feature>
<evidence type="ECO:0000259" key="1">
    <source>
        <dbReference type="Pfam" id="PF05699"/>
    </source>
</evidence>
<dbReference type="Proteomes" id="UP001159363">
    <property type="component" value="Chromosome 2"/>
</dbReference>
<evidence type="ECO:0000313" key="3">
    <source>
        <dbReference type="Proteomes" id="UP001159363"/>
    </source>
</evidence>
<proteinExistence type="predicted"/>
<keyword evidence="3" id="KW-1185">Reference proteome</keyword>
<protein>
    <recommendedName>
        <fullName evidence="1">HAT C-terminal dimerisation domain-containing protein</fullName>
    </recommendedName>
</protein>
<dbReference type="InterPro" id="IPR008906">
    <property type="entry name" value="HATC_C_dom"/>
</dbReference>
<dbReference type="PANTHER" id="PTHR45749:SF21">
    <property type="entry name" value="DUF4371 DOMAIN-CONTAINING PROTEIN"/>
    <property type="match status" value="1"/>
</dbReference>
<reference evidence="2 3" key="1">
    <citation type="submission" date="2023-02" db="EMBL/GenBank/DDBJ databases">
        <title>LHISI_Scaffold_Assembly.</title>
        <authorList>
            <person name="Stuart O.P."/>
            <person name="Cleave R."/>
            <person name="Magrath M.J.L."/>
            <person name="Mikheyev A.S."/>
        </authorList>
    </citation>
    <scope>NUCLEOTIDE SEQUENCE [LARGE SCALE GENOMIC DNA]</scope>
    <source>
        <strain evidence="2">Daus_M_001</strain>
        <tissue evidence="2">Leg muscle</tissue>
    </source>
</reference>
<sequence>MEYVQRLRDMHPDTRSPFPELEKFLCYLLVTPVTYTTAERSFSILRMLKSYLRPTMTQKRLNSLCILHVYGKLTDDLNIEKFIA</sequence>